<dbReference type="PROSITE" id="PS51257">
    <property type="entry name" value="PROKAR_LIPOPROTEIN"/>
    <property type="match status" value="1"/>
</dbReference>
<proteinExistence type="predicted"/>
<feature type="region of interest" description="Disordered" evidence="1">
    <location>
        <begin position="241"/>
        <end position="266"/>
    </location>
</feature>
<feature type="domain" description="VWFA" evidence="3">
    <location>
        <begin position="69"/>
        <end position="215"/>
    </location>
</feature>
<dbReference type="SMART" id="SM00327">
    <property type="entry name" value="VWA"/>
    <property type="match status" value="1"/>
</dbReference>
<dbReference type="InterPro" id="IPR002035">
    <property type="entry name" value="VWF_A"/>
</dbReference>
<dbReference type="OrthoDB" id="6197364at2"/>
<keyword evidence="2" id="KW-0732">Signal</keyword>
<dbReference type="Gene3D" id="3.40.50.410">
    <property type="entry name" value="von Willebrand factor, type A domain"/>
    <property type="match status" value="1"/>
</dbReference>
<evidence type="ECO:0000313" key="5">
    <source>
        <dbReference type="Proteomes" id="UP000237718"/>
    </source>
</evidence>
<evidence type="ECO:0000313" key="4">
    <source>
        <dbReference type="EMBL" id="PRZ44893.1"/>
    </source>
</evidence>
<feature type="compositionally biased region" description="Acidic residues" evidence="1">
    <location>
        <begin position="252"/>
        <end position="266"/>
    </location>
</feature>
<dbReference type="AlphaFoldDB" id="A0A2T1A8G0"/>
<comment type="caution">
    <text evidence="4">The sequence shown here is derived from an EMBL/GenBank/DDBJ whole genome shotgun (WGS) entry which is preliminary data.</text>
</comment>
<evidence type="ECO:0000256" key="2">
    <source>
        <dbReference type="SAM" id="SignalP"/>
    </source>
</evidence>
<dbReference type="SUPFAM" id="SSF53300">
    <property type="entry name" value="vWA-like"/>
    <property type="match status" value="1"/>
</dbReference>
<dbReference type="CDD" id="cd00198">
    <property type="entry name" value="vWFA"/>
    <property type="match status" value="1"/>
</dbReference>
<evidence type="ECO:0000259" key="3">
    <source>
        <dbReference type="PROSITE" id="PS50234"/>
    </source>
</evidence>
<evidence type="ECO:0000256" key="1">
    <source>
        <dbReference type="SAM" id="MobiDB-lite"/>
    </source>
</evidence>
<dbReference type="Pfam" id="PF13519">
    <property type="entry name" value="VWA_2"/>
    <property type="match status" value="1"/>
</dbReference>
<dbReference type="PROSITE" id="PS50234">
    <property type="entry name" value="VWFA"/>
    <property type="match status" value="1"/>
</dbReference>
<feature type="signal peptide" evidence="2">
    <location>
        <begin position="1"/>
        <end position="22"/>
    </location>
</feature>
<accession>A0A2T1A8G0</accession>
<dbReference type="InterPro" id="IPR036465">
    <property type="entry name" value="vWFA_dom_sf"/>
</dbReference>
<reference evidence="4 5" key="1">
    <citation type="submission" date="2018-03" db="EMBL/GenBank/DDBJ databases">
        <title>Genomic Encyclopedia of Archaeal and Bacterial Type Strains, Phase II (KMG-II): from individual species to whole genera.</title>
        <authorList>
            <person name="Goeker M."/>
        </authorList>
    </citation>
    <scope>NUCLEOTIDE SEQUENCE [LARGE SCALE GENOMIC DNA]</scope>
    <source>
        <strain evidence="4 5">DSM 25328</strain>
    </source>
</reference>
<name>A0A2T1A8G0_TRISK</name>
<dbReference type="Proteomes" id="UP000237718">
    <property type="component" value="Unassembled WGS sequence"/>
</dbReference>
<dbReference type="RefSeq" id="WP_106165318.1">
    <property type="nucleotide sequence ID" value="NZ_PVUF01000019.1"/>
</dbReference>
<dbReference type="EMBL" id="PVUF01000019">
    <property type="protein sequence ID" value="PRZ44893.1"/>
    <property type="molecule type" value="Genomic_DNA"/>
</dbReference>
<organism evidence="4 5">
    <name type="scientific">Tritonibacter scottomollicae</name>
    <name type="common">Epibacterium scottomollicae</name>
    <dbReference type="NCBI Taxonomy" id="483013"/>
    <lineage>
        <taxon>Bacteria</taxon>
        <taxon>Pseudomonadati</taxon>
        <taxon>Pseudomonadota</taxon>
        <taxon>Alphaproteobacteria</taxon>
        <taxon>Rhodobacterales</taxon>
        <taxon>Paracoccaceae</taxon>
        <taxon>Tritonibacter</taxon>
    </lineage>
</organism>
<feature type="chain" id="PRO_5015660555" evidence="2">
    <location>
        <begin position="23"/>
        <end position="266"/>
    </location>
</feature>
<sequence length="266" mass="27799">MTLHSKNLIRISISLAACLVLSACFEEEETPADVAPISVAALGNAVWPANGTRDGDITPGTATDPFAQNNMIVLDMSGSMASKDCAGDYFSRADAAKAALLSWIAANPGDNVGLVSFSAEGTRLDFSLGRGDEHARQVVDRIKALGADGGTPLLSAMQIARQELENQAVRQGGTGAYRLIVITDGQASSGESPAPVVGAVFDNPANMIEIHTIGFCIEGGHSLKDPTRVFYTDANSPDDLRAGLDATSGEASDFDPADINFEELEP</sequence>
<gene>
    <name evidence="4" type="ORF">CLV89_1195</name>
</gene>
<protein>
    <submittedName>
        <fullName evidence="4">von Willebrand factor type A domain-containing protein</fullName>
    </submittedName>
</protein>